<feature type="transmembrane region" description="Helical" evidence="7">
    <location>
        <begin position="328"/>
        <end position="352"/>
    </location>
</feature>
<protein>
    <recommendedName>
        <fullName evidence="3">Chloride channel CLIC-like protein 1</fullName>
    </recommendedName>
</protein>
<sequence length="477" mass="54306">MKKTNVFMFIIIHIFTAVVSVNCEDENFFEDVLNPEDIVDPHSLYFNKQSKKMITDMEVGSYEATDILQENNEAKCIVKTSEKANDCSNHEAIFYKRLLNLLLSNINIQEEDDVSITGTVQIEISHSQMEILQNFKVHKKSLREVDEILSNIIKKPGYNYMAGAMYIFGVLQKILNTLFETVQEYQNGAVIIFALLMVGLSFRMMKWGQTLPIFSLIQIIFVLSFFMTWWQLIQDAEIKAAAAQMKFAEIPISCQPDKMNLWHKFVSYFINDDCEQYYKIMMSNPKLTVTPALALTHFITTVILHPITHVGTVISSFISNATEDVSWTYAWIIKCMLFLCVGLVILMIPIFLSGASINLGFGPLFRIGISHQKKSEKGNSLQSIEKREPVEVILKLNPAIDLPQIKKTLEIKQTDALPVLETEREEINSDFQKYEDDLSSGDTIKTQEFLKCDKENVTKGEKHDAVKLGKNDGSGDA</sequence>
<feature type="chain" id="PRO_5005574899" description="Chloride channel CLIC-like protein 1" evidence="8">
    <location>
        <begin position="24"/>
        <end position="477"/>
    </location>
</feature>
<name>A0A0L7QZI8_9HYME</name>
<feature type="transmembrane region" description="Helical" evidence="7">
    <location>
        <begin position="287"/>
        <end position="308"/>
    </location>
</feature>
<feature type="transmembrane region" description="Helical" evidence="7">
    <location>
        <begin position="157"/>
        <end position="175"/>
    </location>
</feature>
<evidence type="ECO:0000256" key="7">
    <source>
        <dbReference type="SAM" id="Phobius"/>
    </source>
</evidence>
<dbReference type="OrthoDB" id="5837849at2759"/>
<proteinExistence type="inferred from homology"/>
<keyword evidence="5 7" id="KW-1133">Transmembrane helix</keyword>
<keyword evidence="6 7" id="KW-0472">Membrane</keyword>
<dbReference type="PANTHER" id="PTHR34093">
    <property type="entry name" value="CHLORIDE CHANNEL CLIC-LIKE PROTEIN 1"/>
    <property type="match status" value="1"/>
</dbReference>
<dbReference type="GO" id="GO:0005254">
    <property type="term" value="F:chloride channel activity"/>
    <property type="evidence" value="ECO:0007669"/>
    <property type="project" value="TreeGrafter"/>
</dbReference>
<keyword evidence="10" id="KW-1185">Reference proteome</keyword>
<dbReference type="AlphaFoldDB" id="A0A0L7QZI8"/>
<gene>
    <name evidence="9" type="ORF">WH47_02033</name>
</gene>
<dbReference type="GO" id="GO:0005783">
    <property type="term" value="C:endoplasmic reticulum"/>
    <property type="evidence" value="ECO:0007669"/>
    <property type="project" value="TreeGrafter"/>
</dbReference>
<comment type="subcellular location">
    <subcellularLocation>
        <location evidence="1">Membrane</location>
        <topology evidence="1">Multi-pass membrane protein</topology>
    </subcellularLocation>
</comment>
<dbReference type="GO" id="GO:0016020">
    <property type="term" value="C:membrane"/>
    <property type="evidence" value="ECO:0007669"/>
    <property type="project" value="UniProtKB-SubCell"/>
</dbReference>
<evidence type="ECO:0000256" key="5">
    <source>
        <dbReference type="ARBA" id="ARBA00022989"/>
    </source>
</evidence>
<keyword evidence="8" id="KW-0732">Signal</keyword>
<dbReference type="Pfam" id="PF05934">
    <property type="entry name" value="MCLC"/>
    <property type="match status" value="1"/>
</dbReference>
<evidence type="ECO:0000313" key="9">
    <source>
        <dbReference type="EMBL" id="KOC64035.1"/>
    </source>
</evidence>
<dbReference type="EMBL" id="KQ414679">
    <property type="protein sequence ID" value="KOC64035.1"/>
    <property type="molecule type" value="Genomic_DNA"/>
</dbReference>
<dbReference type="STRING" id="597456.A0A0L7QZI8"/>
<accession>A0A0L7QZI8</accession>
<dbReference type="Proteomes" id="UP000053825">
    <property type="component" value="Unassembled WGS sequence"/>
</dbReference>
<evidence type="ECO:0000256" key="8">
    <source>
        <dbReference type="SAM" id="SignalP"/>
    </source>
</evidence>
<evidence type="ECO:0000256" key="6">
    <source>
        <dbReference type="ARBA" id="ARBA00023136"/>
    </source>
</evidence>
<evidence type="ECO:0000256" key="3">
    <source>
        <dbReference type="ARBA" id="ARBA00015571"/>
    </source>
</evidence>
<feature type="signal peptide" evidence="8">
    <location>
        <begin position="1"/>
        <end position="23"/>
    </location>
</feature>
<evidence type="ECO:0000313" key="10">
    <source>
        <dbReference type="Proteomes" id="UP000053825"/>
    </source>
</evidence>
<feature type="transmembrane region" description="Helical" evidence="7">
    <location>
        <begin position="187"/>
        <end position="205"/>
    </location>
</feature>
<keyword evidence="4 7" id="KW-0812">Transmembrane</keyword>
<reference evidence="9 10" key="1">
    <citation type="submission" date="2015-07" db="EMBL/GenBank/DDBJ databases">
        <title>The genome of Habropoda laboriosa.</title>
        <authorList>
            <person name="Pan H."/>
            <person name="Kapheim K."/>
        </authorList>
    </citation>
    <scope>NUCLEOTIDE SEQUENCE [LARGE SCALE GENOMIC DNA]</scope>
    <source>
        <strain evidence="9">0110345459</strain>
    </source>
</reference>
<evidence type="ECO:0000256" key="1">
    <source>
        <dbReference type="ARBA" id="ARBA00004141"/>
    </source>
</evidence>
<organism evidence="9 10">
    <name type="scientific">Habropoda laboriosa</name>
    <dbReference type="NCBI Taxonomy" id="597456"/>
    <lineage>
        <taxon>Eukaryota</taxon>
        <taxon>Metazoa</taxon>
        <taxon>Ecdysozoa</taxon>
        <taxon>Arthropoda</taxon>
        <taxon>Hexapoda</taxon>
        <taxon>Insecta</taxon>
        <taxon>Pterygota</taxon>
        <taxon>Neoptera</taxon>
        <taxon>Endopterygota</taxon>
        <taxon>Hymenoptera</taxon>
        <taxon>Apocrita</taxon>
        <taxon>Aculeata</taxon>
        <taxon>Apoidea</taxon>
        <taxon>Anthophila</taxon>
        <taxon>Apidae</taxon>
        <taxon>Habropoda</taxon>
    </lineage>
</organism>
<evidence type="ECO:0000256" key="2">
    <source>
        <dbReference type="ARBA" id="ARBA00005944"/>
    </source>
</evidence>
<comment type="similarity">
    <text evidence="2">Belongs to the chloride channel MCLC family.</text>
</comment>
<dbReference type="PANTHER" id="PTHR34093:SF1">
    <property type="entry name" value="CHLORIDE CHANNEL CLIC-LIKE PROTEIN 1"/>
    <property type="match status" value="1"/>
</dbReference>
<feature type="transmembrane region" description="Helical" evidence="7">
    <location>
        <begin position="211"/>
        <end position="230"/>
    </location>
</feature>
<dbReference type="InterPro" id="IPR009231">
    <property type="entry name" value="Chloride_chnl_CLIC-like"/>
</dbReference>
<evidence type="ECO:0000256" key="4">
    <source>
        <dbReference type="ARBA" id="ARBA00022692"/>
    </source>
</evidence>